<dbReference type="RefSeq" id="XP_015692436.1">
    <property type="nucleotide sequence ID" value="XM_015836950.1"/>
</dbReference>
<dbReference type="KEGG" id="obr:107304158"/>
<accession>J3M4M1</accession>
<gene>
    <name evidence="1" type="primary">LOC107304158</name>
</gene>
<proteinExistence type="predicted"/>
<dbReference type="GeneID" id="107304158"/>
<evidence type="ECO:0000313" key="1">
    <source>
        <dbReference type="EnsemblPlants" id="OB05G15450.1"/>
    </source>
</evidence>
<sequence>MEVEVALARPPHSPYPALAFSASSRARPSSGFWRRHAAAGLLPPASLPPLSVRIKQRQQLVFLSQKIGVFGVAGVRLNPHSPMFAPSLRFFTEGKQCASTCKGSNWRYRQMGLELNKFASLSGNQSHYTIHD</sequence>
<organism evidence="1">
    <name type="scientific">Oryza brachyantha</name>
    <name type="common">malo sina</name>
    <dbReference type="NCBI Taxonomy" id="4533"/>
    <lineage>
        <taxon>Eukaryota</taxon>
        <taxon>Viridiplantae</taxon>
        <taxon>Streptophyta</taxon>
        <taxon>Embryophyta</taxon>
        <taxon>Tracheophyta</taxon>
        <taxon>Spermatophyta</taxon>
        <taxon>Magnoliopsida</taxon>
        <taxon>Liliopsida</taxon>
        <taxon>Poales</taxon>
        <taxon>Poaceae</taxon>
        <taxon>BOP clade</taxon>
        <taxon>Oryzoideae</taxon>
        <taxon>Oryzeae</taxon>
        <taxon>Oryzinae</taxon>
        <taxon>Oryza</taxon>
    </lineage>
</organism>
<dbReference type="Gramene" id="OB05G15450.1">
    <property type="protein sequence ID" value="OB05G15450.1"/>
    <property type="gene ID" value="OB05G15450"/>
</dbReference>
<dbReference type="HOGENOM" id="CLU_1920341_0_0_1"/>
<reference evidence="1" key="1">
    <citation type="journal article" date="2013" name="Nat. Commun.">
        <title>Whole-genome sequencing of Oryza brachyantha reveals mechanisms underlying Oryza genome evolution.</title>
        <authorList>
            <person name="Chen J."/>
            <person name="Huang Q."/>
            <person name="Gao D."/>
            <person name="Wang J."/>
            <person name="Lang Y."/>
            <person name="Liu T."/>
            <person name="Li B."/>
            <person name="Bai Z."/>
            <person name="Luis Goicoechea J."/>
            <person name="Liang C."/>
            <person name="Chen C."/>
            <person name="Zhang W."/>
            <person name="Sun S."/>
            <person name="Liao Y."/>
            <person name="Zhang X."/>
            <person name="Yang L."/>
            <person name="Song C."/>
            <person name="Wang M."/>
            <person name="Shi J."/>
            <person name="Liu G."/>
            <person name="Liu J."/>
            <person name="Zhou H."/>
            <person name="Zhou W."/>
            <person name="Yu Q."/>
            <person name="An N."/>
            <person name="Chen Y."/>
            <person name="Cai Q."/>
            <person name="Wang B."/>
            <person name="Liu B."/>
            <person name="Min J."/>
            <person name="Huang Y."/>
            <person name="Wu H."/>
            <person name="Li Z."/>
            <person name="Zhang Y."/>
            <person name="Yin Y."/>
            <person name="Song W."/>
            <person name="Jiang J."/>
            <person name="Jackson S.A."/>
            <person name="Wing R.A."/>
            <person name="Wang J."/>
            <person name="Chen M."/>
        </authorList>
    </citation>
    <scope>NUCLEOTIDE SEQUENCE [LARGE SCALE GENOMIC DNA]</scope>
    <source>
        <strain evidence="1">cv. IRGC 101232</strain>
    </source>
</reference>
<evidence type="ECO:0000313" key="2">
    <source>
        <dbReference type="Proteomes" id="UP000006038"/>
    </source>
</evidence>
<dbReference type="EnsemblPlants" id="OB05G15450.1">
    <property type="protein sequence ID" value="OB05G15450.1"/>
    <property type="gene ID" value="OB05G15450"/>
</dbReference>
<dbReference type="Proteomes" id="UP000006038">
    <property type="component" value="Chromosome 5"/>
</dbReference>
<keyword evidence="2" id="KW-1185">Reference proteome</keyword>
<reference evidence="1" key="2">
    <citation type="submission" date="2013-04" db="UniProtKB">
        <authorList>
            <consortium name="EnsemblPlants"/>
        </authorList>
    </citation>
    <scope>IDENTIFICATION</scope>
</reference>
<protein>
    <submittedName>
        <fullName evidence="1">Uncharacterized protein</fullName>
    </submittedName>
</protein>
<dbReference type="AlphaFoldDB" id="J3M4M1"/>
<name>J3M4M1_ORYBR</name>